<dbReference type="Proteomes" id="UP000011761">
    <property type="component" value="Unassembled WGS sequence"/>
</dbReference>
<dbReference type="EMBL" id="KB445560">
    <property type="protein sequence ID" value="EMC93210.1"/>
    <property type="molecule type" value="Genomic_DNA"/>
</dbReference>
<accession>M2N3B9</accession>
<feature type="region of interest" description="Disordered" evidence="1">
    <location>
        <begin position="121"/>
        <end position="152"/>
    </location>
</feature>
<dbReference type="RefSeq" id="XP_007679135.1">
    <property type="nucleotide sequence ID" value="XM_007680945.1"/>
</dbReference>
<dbReference type="KEGG" id="bcom:BAUCODRAFT_26538"/>
<evidence type="ECO:0000313" key="3">
    <source>
        <dbReference type="Proteomes" id="UP000011761"/>
    </source>
</evidence>
<protein>
    <submittedName>
        <fullName evidence="2">Uncharacterized protein</fullName>
    </submittedName>
</protein>
<name>M2N3B9_BAUPA</name>
<keyword evidence="3" id="KW-1185">Reference proteome</keyword>
<feature type="region of interest" description="Disordered" evidence="1">
    <location>
        <begin position="220"/>
        <end position="301"/>
    </location>
</feature>
<feature type="region of interest" description="Disordered" evidence="1">
    <location>
        <begin position="1"/>
        <end position="67"/>
    </location>
</feature>
<proteinExistence type="predicted"/>
<reference evidence="2 3" key="1">
    <citation type="journal article" date="2012" name="PLoS Pathog.">
        <title>Diverse lifestyles and strategies of plant pathogenesis encoded in the genomes of eighteen Dothideomycetes fungi.</title>
        <authorList>
            <person name="Ohm R.A."/>
            <person name="Feau N."/>
            <person name="Henrissat B."/>
            <person name="Schoch C.L."/>
            <person name="Horwitz B.A."/>
            <person name="Barry K.W."/>
            <person name="Condon B.J."/>
            <person name="Copeland A.C."/>
            <person name="Dhillon B."/>
            <person name="Glaser F."/>
            <person name="Hesse C.N."/>
            <person name="Kosti I."/>
            <person name="LaButti K."/>
            <person name="Lindquist E.A."/>
            <person name="Lucas S."/>
            <person name="Salamov A.A."/>
            <person name="Bradshaw R.E."/>
            <person name="Ciuffetti L."/>
            <person name="Hamelin R.C."/>
            <person name="Kema G.H.J."/>
            <person name="Lawrence C."/>
            <person name="Scott J.A."/>
            <person name="Spatafora J.W."/>
            <person name="Turgeon B.G."/>
            <person name="de Wit P.J.G.M."/>
            <person name="Zhong S."/>
            <person name="Goodwin S.B."/>
            <person name="Grigoriev I.V."/>
        </authorList>
    </citation>
    <scope>NUCLEOTIDE SEQUENCE [LARGE SCALE GENOMIC DNA]</scope>
    <source>
        <strain evidence="2 3">UAMH 10762</strain>
    </source>
</reference>
<feature type="compositionally biased region" description="Polar residues" evidence="1">
    <location>
        <begin position="277"/>
        <end position="286"/>
    </location>
</feature>
<sequence>MDQDWRRVHRVQTTSEETRQTSRATYAPQRSRVLPVTHAPTSPPSGQLVRTYAPSDIVSPGPANGTTYAYPSPDRAAPVHFAAGAPYNYYYGQGVSQYPHTPGPGSLVGAANSTVQTSAWTQSDPYHTPSDSLPGQSTAQSDTQSMRTGGRSYADVAQLPSLPGTPYSLRLPPALPDSSSFAIYDESIPGFSTQLSPHRNIGPSPGPYLDMRGSLPFGMLSGTNVTSGTLPIDAPPWAPGQLNGSPQPPPQTPPQTRRGRPSTAGSSTGTPRRPKSEITSTASEHTCSVCGAGFPNSAGKA</sequence>
<gene>
    <name evidence="2" type="ORF">BAUCODRAFT_26538</name>
</gene>
<evidence type="ECO:0000256" key="1">
    <source>
        <dbReference type="SAM" id="MobiDB-lite"/>
    </source>
</evidence>
<dbReference type="GeneID" id="19110446"/>
<evidence type="ECO:0000313" key="2">
    <source>
        <dbReference type="EMBL" id="EMC93210.1"/>
    </source>
</evidence>
<feature type="compositionally biased region" description="Polar residues" evidence="1">
    <location>
        <begin position="121"/>
        <end position="147"/>
    </location>
</feature>
<organism evidence="2 3">
    <name type="scientific">Baudoinia panamericana (strain UAMH 10762)</name>
    <name type="common">Angels' share fungus</name>
    <name type="synonym">Baudoinia compniacensis (strain UAMH 10762)</name>
    <dbReference type="NCBI Taxonomy" id="717646"/>
    <lineage>
        <taxon>Eukaryota</taxon>
        <taxon>Fungi</taxon>
        <taxon>Dikarya</taxon>
        <taxon>Ascomycota</taxon>
        <taxon>Pezizomycotina</taxon>
        <taxon>Dothideomycetes</taxon>
        <taxon>Dothideomycetidae</taxon>
        <taxon>Mycosphaerellales</taxon>
        <taxon>Teratosphaeriaceae</taxon>
        <taxon>Baudoinia</taxon>
    </lineage>
</organism>
<dbReference type="AlphaFoldDB" id="M2N3B9"/>
<dbReference type="HOGENOM" id="CLU_924347_0_0_1"/>